<feature type="transmembrane region" description="Helical" evidence="6">
    <location>
        <begin position="429"/>
        <end position="454"/>
    </location>
</feature>
<feature type="transmembrane region" description="Helical" evidence="6">
    <location>
        <begin position="160"/>
        <end position="178"/>
    </location>
</feature>
<keyword evidence="5 6" id="KW-0472">Membrane</keyword>
<dbReference type="GO" id="GO:0016020">
    <property type="term" value="C:membrane"/>
    <property type="evidence" value="ECO:0007669"/>
    <property type="project" value="UniProtKB-SubCell"/>
</dbReference>
<reference evidence="7 8" key="1">
    <citation type="journal article" date="2017" name="Nat. Ecol. Evol.">
        <title>Scallop genome provides insights into evolution of bilaterian karyotype and development.</title>
        <authorList>
            <person name="Wang S."/>
            <person name="Zhang J."/>
            <person name="Jiao W."/>
            <person name="Li J."/>
            <person name="Xun X."/>
            <person name="Sun Y."/>
            <person name="Guo X."/>
            <person name="Huan P."/>
            <person name="Dong B."/>
            <person name="Zhang L."/>
            <person name="Hu X."/>
            <person name="Sun X."/>
            <person name="Wang J."/>
            <person name="Zhao C."/>
            <person name="Wang Y."/>
            <person name="Wang D."/>
            <person name="Huang X."/>
            <person name="Wang R."/>
            <person name="Lv J."/>
            <person name="Li Y."/>
            <person name="Zhang Z."/>
            <person name="Liu B."/>
            <person name="Lu W."/>
            <person name="Hui Y."/>
            <person name="Liang J."/>
            <person name="Zhou Z."/>
            <person name="Hou R."/>
            <person name="Li X."/>
            <person name="Liu Y."/>
            <person name="Li H."/>
            <person name="Ning X."/>
            <person name="Lin Y."/>
            <person name="Zhao L."/>
            <person name="Xing Q."/>
            <person name="Dou J."/>
            <person name="Li Y."/>
            <person name="Mao J."/>
            <person name="Guo H."/>
            <person name="Dou H."/>
            <person name="Li T."/>
            <person name="Mu C."/>
            <person name="Jiang W."/>
            <person name="Fu Q."/>
            <person name="Fu X."/>
            <person name="Miao Y."/>
            <person name="Liu J."/>
            <person name="Yu Q."/>
            <person name="Li R."/>
            <person name="Liao H."/>
            <person name="Li X."/>
            <person name="Kong Y."/>
            <person name="Jiang Z."/>
            <person name="Chourrout D."/>
            <person name="Li R."/>
            <person name="Bao Z."/>
        </authorList>
    </citation>
    <scope>NUCLEOTIDE SEQUENCE [LARGE SCALE GENOMIC DNA]</scope>
    <source>
        <strain evidence="7 8">PY_sf001</strain>
    </source>
</reference>
<feature type="transmembrane region" description="Helical" evidence="6">
    <location>
        <begin position="106"/>
        <end position="130"/>
    </location>
</feature>
<sequence length="522" mass="57849">MASDTEITREKMIVDPLAHGHTNVISLMGGGGAEYNKGRRRSTIHSYTLTSYHTLPHDPATMKAVRDMSETKALKNVIVLGFAFMFIFTAFISLQGLQSTMNWEGGVGVVSLSSMYLTTILSCIVAPFIIKKLTTKWTMVMSFIFFTGYFAGNFHPEHYMLLPLGIVLGCLAGPMWSAQATSITTIALAYAEHSHIQDQDIVINKFMGIFCGLYRTSNIWGNLITTLVMSQNKTFPNTFQYYNTSTNFTCGSTYCLIEEGMEDQARYSADTITMIPESTRIMLLSIYLGCGVMGVVILISLMDQCDQNKDDSENLTSKELCLATLEMLKDSKCQLLALMVVFVGLEQGFMFGDFTKAYISCTLGVTSIGPVMICFGAVSAVSCVMIGYFASKHIKRFAFISAGATFNVGLLIVLWLWKPSPNDIPNFFVVAGCLGLCDAIWQTQTYTLYGVLFLDRQEAAFSSYRMFYATGCAISFGYSHFLCVQTKVYVLGVVLVLALIMYCVIEMKVQLQSQHIKDIVAL</sequence>
<feature type="transmembrane region" description="Helical" evidence="6">
    <location>
        <begin position="281"/>
        <end position="302"/>
    </location>
</feature>
<evidence type="ECO:0000256" key="5">
    <source>
        <dbReference type="ARBA" id="ARBA00023136"/>
    </source>
</evidence>
<dbReference type="Pfam" id="PF05978">
    <property type="entry name" value="UNC-93"/>
    <property type="match status" value="1"/>
</dbReference>
<dbReference type="InterPro" id="IPR051951">
    <property type="entry name" value="UNC-93_regulatory"/>
</dbReference>
<feature type="transmembrane region" description="Helical" evidence="6">
    <location>
        <begin position="488"/>
        <end position="505"/>
    </location>
</feature>
<comment type="similarity">
    <text evidence="2">Belongs to the unc-93 family.</text>
</comment>
<dbReference type="PANTHER" id="PTHR19444">
    <property type="entry name" value="UNC-93 RELATED"/>
    <property type="match status" value="1"/>
</dbReference>
<proteinExistence type="inferred from homology"/>
<dbReference type="AlphaFoldDB" id="A0A210R7A4"/>
<dbReference type="SUPFAM" id="SSF103473">
    <property type="entry name" value="MFS general substrate transporter"/>
    <property type="match status" value="2"/>
</dbReference>
<evidence type="ECO:0000256" key="6">
    <source>
        <dbReference type="SAM" id="Phobius"/>
    </source>
</evidence>
<evidence type="ECO:0000256" key="1">
    <source>
        <dbReference type="ARBA" id="ARBA00004141"/>
    </source>
</evidence>
<dbReference type="InterPro" id="IPR036259">
    <property type="entry name" value="MFS_trans_sf"/>
</dbReference>
<feature type="transmembrane region" description="Helical" evidence="6">
    <location>
        <begin position="397"/>
        <end position="417"/>
    </location>
</feature>
<feature type="transmembrane region" description="Helical" evidence="6">
    <location>
        <begin position="357"/>
        <end position="390"/>
    </location>
</feature>
<organism evidence="7 8">
    <name type="scientific">Mizuhopecten yessoensis</name>
    <name type="common">Japanese scallop</name>
    <name type="synonym">Patinopecten yessoensis</name>
    <dbReference type="NCBI Taxonomy" id="6573"/>
    <lineage>
        <taxon>Eukaryota</taxon>
        <taxon>Metazoa</taxon>
        <taxon>Spiralia</taxon>
        <taxon>Lophotrochozoa</taxon>
        <taxon>Mollusca</taxon>
        <taxon>Bivalvia</taxon>
        <taxon>Autobranchia</taxon>
        <taxon>Pteriomorphia</taxon>
        <taxon>Pectinida</taxon>
        <taxon>Pectinoidea</taxon>
        <taxon>Pectinidae</taxon>
        <taxon>Mizuhopecten</taxon>
    </lineage>
</organism>
<keyword evidence="8" id="KW-1185">Reference proteome</keyword>
<protein>
    <submittedName>
        <fullName evidence="7">Protein unc-93-like A</fullName>
    </submittedName>
</protein>
<dbReference type="PANTHER" id="PTHR19444:SF13">
    <property type="entry name" value="PROTEIN UNC-93 HOMOLOG A"/>
    <property type="match status" value="1"/>
</dbReference>
<comment type="subcellular location">
    <subcellularLocation>
        <location evidence="1">Membrane</location>
        <topology evidence="1">Multi-pass membrane protein</topology>
    </subcellularLocation>
</comment>
<evidence type="ECO:0000313" key="7">
    <source>
        <dbReference type="EMBL" id="OWF56814.1"/>
    </source>
</evidence>
<dbReference type="OrthoDB" id="10010517at2759"/>
<dbReference type="EMBL" id="NEDP02000042">
    <property type="protein sequence ID" value="OWF56814.1"/>
    <property type="molecule type" value="Genomic_DNA"/>
</dbReference>
<gene>
    <name evidence="7" type="ORF">KP79_PYT16037</name>
</gene>
<evidence type="ECO:0000256" key="4">
    <source>
        <dbReference type="ARBA" id="ARBA00022989"/>
    </source>
</evidence>
<feature type="transmembrane region" description="Helical" evidence="6">
    <location>
        <begin position="73"/>
        <end position="94"/>
    </location>
</feature>
<feature type="transmembrane region" description="Helical" evidence="6">
    <location>
        <begin position="137"/>
        <end position="154"/>
    </location>
</feature>
<dbReference type="Gene3D" id="1.20.1250.20">
    <property type="entry name" value="MFS general substrate transporter like domains"/>
    <property type="match status" value="1"/>
</dbReference>
<evidence type="ECO:0000256" key="3">
    <source>
        <dbReference type="ARBA" id="ARBA00022692"/>
    </source>
</evidence>
<dbReference type="InterPro" id="IPR010291">
    <property type="entry name" value="Ion_channel_UNC-93"/>
</dbReference>
<feature type="transmembrane region" description="Helical" evidence="6">
    <location>
        <begin position="466"/>
        <end position="482"/>
    </location>
</feature>
<keyword evidence="4 6" id="KW-1133">Transmembrane helix</keyword>
<accession>A0A210R7A4</accession>
<evidence type="ECO:0000256" key="2">
    <source>
        <dbReference type="ARBA" id="ARBA00009172"/>
    </source>
</evidence>
<dbReference type="Proteomes" id="UP000242188">
    <property type="component" value="Unassembled WGS sequence"/>
</dbReference>
<comment type="caution">
    <text evidence="7">The sequence shown here is derived from an EMBL/GenBank/DDBJ whole genome shotgun (WGS) entry which is preliminary data.</text>
</comment>
<name>A0A210R7A4_MIZYE</name>
<evidence type="ECO:0000313" key="8">
    <source>
        <dbReference type="Proteomes" id="UP000242188"/>
    </source>
</evidence>
<keyword evidence="3 6" id="KW-0812">Transmembrane</keyword>